<proteinExistence type="predicted"/>
<dbReference type="GO" id="GO:0001517">
    <property type="term" value="F:N-acetylglucosamine 6-O-sulfotransferase activity"/>
    <property type="evidence" value="ECO:0007669"/>
    <property type="project" value="TreeGrafter"/>
</dbReference>
<evidence type="ECO:0000256" key="1">
    <source>
        <dbReference type="SAM" id="MobiDB-lite"/>
    </source>
</evidence>
<dbReference type="InterPro" id="IPR051135">
    <property type="entry name" value="Gal/GlcNAc/GalNAc_ST"/>
</dbReference>
<dbReference type="PANTHER" id="PTHR10704:SF71">
    <property type="entry name" value="CARBOHYDRATE SULFOTRANSFERASE 1-LIKE"/>
    <property type="match status" value="1"/>
</dbReference>
<protein>
    <submittedName>
        <fullName evidence="2">Sulfotransferase</fullName>
    </submittedName>
</protein>
<dbReference type="InterPro" id="IPR027417">
    <property type="entry name" value="P-loop_NTPase"/>
</dbReference>
<gene>
    <name evidence="2" type="ORF">IPV69_05480</name>
</gene>
<sequence>MTTELMMESTEPMTSTDPRRSQGTAPVGQNWMQRYPKLCDTRGILVTGSHRSGTTWVGRMLAAAPGVDYIHEPYKPGWVLPYTFTRSDIWFPYVAAHNASEWEKPTRKTLTFGYSWSFTYGEDPSLKQAWKATNHWLRWTRRRFTGHRPLMKDPIALFATPWLADRFAMDIVVMIRHPAAFCSSIKLKNWVFDWTQWSGQKELMAGPLAPFADDIARKQRGNDDIIDQAILQWRVFHHVIDAYRQNRPDWLYVRHEDLSLDPVGGYRRMYDHCKLTWTPSAEKTIRESSDEGNLKDAAVAGKSTHFVQLASAANVKNWQKRLSADDISRIRRGTEDVSHKFYTDADWA</sequence>
<dbReference type="Pfam" id="PF13469">
    <property type="entry name" value="Sulfotransfer_3"/>
    <property type="match status" value="1"/>
</dbReference>
<reference evidence="2 3" key="1">
    <citation type="submission" date="2020-10" db="EMBL/GenBank/DDBJ databases">
        <title>Wide distribution of Phycisphaera-like planctomycetes from WD2101 soil group in peatlands and genome analysis of the first cultivated representative.</title>
        <authorList>
            <person name="Dedysh S.N."/>
            <person name="Beletsky A.V."/>
            <person name="Ivanova A."/>
            <person name="Kulichevskaya I.S."/>
            <person name="Suzina N.E."/>
            <person name="Philippov D.A."/>
            <person name="Rakitin A.L."/>
            <person name="Mardanov A.V."/>
            <person name="Ravin N.V."/>
        </authorList>
    </citation>
    <scope>NUCLEOTIDE SEQUENCE [LARGE SCALE GENOMIC DNA]</scope>
    <source>
        <strain evidence="2 3">M1803</strain>
    </source>
</reference>
<feature type="compositionally biased region" description="Polar residues" evidence="1">
    <location>
        <begin position="11"/>
        <end position="24"/>
    </location>
</feature>
<dbReference type="KEGG" id="hbs:IPV69_05480"/>
<dbReference type="AlphaFoldDB" id="A0A7M2X237"/>
<organism evidence="2 3">
    <name type="scientific">Humisphaera borealis</name>
    <dbReference type="NCBI Taxonomy" id="2807512"/>
    <lineage>
        <taxon>Bacteria</taxon>
        <taxon>Pseudomonadati</taxon>
        <taxon>Planctomycetota</taxon>
        <taxon>Phycisphaerae</taxon>
        <taxon>Tepidisphaerales</taxon>
        <taxon>Tepidisphaeraceae</taxon>
        <taxon>Humisphaera</taxon>
    </lineage>
</organism>
<dbReference type="GO" id="GO:0006044">
    <property type="term" value="P:N-acetylglucosamine metabolic process"/>
    <property type="evidence" value="ECO:0007669"/>
    <property type="project" value="TreeGrafter"/>
</dbReference>
<dbReference type="EMBL" id="CP063458">
    <property type="protein sequence ID" value="QOV90810.1"/>
    <property type="molecule type" value="Genomic_DNA"/>
</dbReference>
<evidence type="ECO:0000313" key="3">
    <source>
        <dbReference type="Proteomes" id="UP000593765"/>
    </source>
</evidence>
<evidence type="ECO:0000313" key="2">
    <source>
        <dbReference type="EMBL" id="QOV90810.1"/>
    </source>
</evidence>
<dbReference type="RefSeq" id="WP_206293913.1">
    <property type="nucleotide sequence ID" value="NZ_CP063458.1"/>
</dbReference>
<name>A0A7M2X237_9BACT</name>
<dbReference type="SUPFAM" id="SSF52540">
    <property type="entry name" value="P-loop containing nucleoside triphosphate hydrolases"/>
    <property type="match status" value="1"/>
</dbReference>
<keyword evidence="3" id="KW-1185">Reference proteome</keyword>
<dbReference type="Proteomes" id="UP000593765">
    <property type="component" value="Chromosome"/>
</dbReference>
<accession>A0A7M2X237</accession>
<dbReference type="Gene3D" id="3.40.50.300">
    <property type="entry name" value="P-loop containing nucleotide triphosphate hydrolases"/>
    <property type="match status" value="1"/>
</dbReference>
<feature type="region of interest" description="Disordered" evidence="1">
    <location>
        <begin position="1"/>
        <end position="27"/>
    </location>
</feature>
<dbReference type="PANTHER" id="PTHR10704">
    <property type="entry name" value="CARBOHYDRATE SULFOTRANSFERASE"/>
    <property type="match status" value="1"/>
</dbReference>
<dbReference type="GO" id="GO:0006790">
    <property type="term" value="P:sulfur compound metabolic process"/>
    <property type="evidence" value="ECO:0007669"/>
    <property type="project" value="TreeGrafter"/>
</dbReference>